<dbReference type="RefSeq" id="WP_377427607.1">
    <property type="nucleotide sequence ID" value="NZ_JBHSPR010000032.1"/>
</dbReference>
<dbReference type="SUPFAM" id="SSF53649">
    <property type="entry name" value="Alkaline phosphatase-like"/>
    <property type="match status" value="1"/>
</dbReference>
<feature type="compositionally biased region" description="Low complexity" evidence="1">
    <location>
        <begin position="169"/>
        <end position="185"/>
    </location>
</feature>
<dbReference type="Gene3D" id="3.40.720.10">
    <property type="entry name" value="Alkaline Phosphatase, subunit A"/>
    <property type="match status" value="1"/>
</dbReference>
<comment type="caution">
    <text evidence="2">The sequence shown here is derived from an EMBL/GenBank/DDBJ whole genome shotgun (WGS) entry which is preliminary data.</text>
</comment>
<reference evidence="3" key="1">
    <citation type="journal article" date="2019" name="Int. J. Syst. Evol. Microbiol.">
        <title>The Global Catalogue of Microorganisms (GCM) 10K type strain sequencing project: providing services to taxonomists for standard genome sequencing and annotation.</title>
        <authorList>
            <consortium name="The Broad Institute Genomics Platform"/>
            <consortium name="The Broad Institute Genome Sequencing Center for Infectious Disease"/>
            <person name="Wu L."/>
            <person name="Ma J."/>
        </authorList>
    </citation>
    <scope>NUCLEOTIDE SEQUENCE [LARGE SCALE GENOMIC DNA]</scope>
    <source>
        <strain evidence="3">ZS-35-S2</strain>
    </source>
</reference>
<proteinExistence type="predicted"/>
<dbReference type="InterPro" id="IPR017850">
    <property type="entry name" value="Alkaline_phosphatase_core_sf"/>
</dbReference>
<dbReference type="Pfam" id="PF01663">
    <property type="entry name" value="Phosphodiest"/>
    <property type="match status" value="1"/>
</dbReference>
<feature type="compositionally biased region" description="Gly residues" evidence="1">
    <location>
        <begin position="137"/>
        <end position="146"/>
    </location>
</feature>
<organism evidence="2 3">
    <name type="scientific">Plantactinospora solaniradicis</name>
    <dbReference type="NCBI Taxonomy" id="1723736"/>
    <lineage>
        <taxon>Bacteria</taxon>
        <taxon>Bacillati</taxon>
        <taxon>Actinomycetota</taxon>
        <taxon>Actinomycetes</taxon>
        <taxon>Micromonosporales</taxon>
        <taxon>Micromonosporaceae</taxon>
        <taxon>Plantactinospora</taxon>
    </lineage>
</organism>
<evidence type="ECO:0000313" key="2">
    <source>
        <dbReference type="EMBL" id="MFC6020429.1"/>
    </source>
</evidence>
<name>A0ABW1KFG6_9ACTN</name>
<evidence type="ECO:0000256" key="1">
    <source>
        <dbReference type="SAM" id="MobiDB-lite"/>
    </source>
</evidence>
<sequence length="446" mass="46057">MTNPLEVVRPHYFGGSLADVLPSALAVLGVDRADPLGLTAQLPGVRRIAVLLVDGLGWYQLPTAAPHAPVLTDLTGRFGRPLTCGFPSTTPTSLVSLGTGAAPGAHGVLGFRVNVPGTDRVLTHIDWPRSPADGPNFPGGGPGSPVGGHRPSGSWPPLGTEEQPRSTAGERPGAPAGEALPAHAAESTDDPDPRRWQPLPTRLRQAEAAGVAVTVVSRPELASTGLSLAAYGGAGTHRDAADVDALATEMLAALTAGPGPTLVYGYHPEVDRHGHRSGIGSADWQSAVKDVDRLLARLADGLPPDAALLVTADHGQLNVPAEGRYDLDADPRLRAGVRVVAGEARVRYLHTVPGATADVVAAWSEVLGEQAWVATRAEAVAAGWFGPVPEAHLERIGDVVAACLGETVVLASKTHHPIEATLVAYHGSCTATEMTIPLLVVPPSRG</sequence>
<dbReference type="PANTHER" id="PTHR10151">
    <property type="entry name" value="ECTONUCLEOTIDE PYROPHOSPHATASE/PHOSPHODIESTERASE"/>
    <property type="match status" value="1"/>
</dbReference>
<gene>
    <name evidence="2" type="ORF">ACFP2T_30200</name>
</gene>
<accession>A0ABW1KFG6</accession>
<feature type="region of interest" description="Disordered" evidence="1">
    <location>
        <begin position="124"/>
        <end position="198"/>
    </location>
</feature>
<keyword evidence="3" id="KW-1185">Reference proteome</keyword>
<evidence type="ECO:0000313" key="3">
    <source>
        <dbReference type="Proteomes" id="UP001596203"/>
    </source>
</evidence>
<dbReference type="PANTHER" id="PTHR10151:SF120">
    <property type="entry name" value="BIS(5'-ADENOSYL)-TRIPHOSPHATASE"/>
    <property type="match status" value="1"/>
</dbReference>
<dbReference type="EMBL" id="JBHSPR010000032">
    <property type="protein sequence ID" value="MFC6020429.1"/>
    <property type="molecule type" value="Genomic_DNA"/>
</dbReference>
<dbReference type="Proteomes" id="UP001596203">
    <property type="component" value="Unassembled WGS sequence"/>
</dbReference>
<protein>
    <submittedName>
        <fullName evidence="2">Alkaline phosphatase family protein</fullName>
    </submittedName>
</protein>
<dbReference type="InterPro" id="IPR002591">
    <property type="entry name" value="Phosphodiest/P_Trfase"/>
</dbReference>